<evidence type="ECO:0000256" key="1">
    <source>
        <dbReference type="ARBA" id="ARBA00022737"/>
    </source>
</evidence>
<dbReference type="Pfam" id="PF07679">
    <property type="entry name" value="I-set"/>
    <property type="match status" value="1"/>
</dbReference>
<feature type="domain" description="Ig-like" evidence="4">
    <location>
        <begin position="99"/>
        <end position="188"/>
    </location>
</feature>
<dbReference type="GO" id="GO:0016020">
    <property type="term" value="C:membrane"/>
    <property type="evidence" value="ECO:0007669"/>
    <property type="project" value="UniProtKB-SubCell"/>
</dbReference>
<sequence length="438" mass="49656">MVLQYPRSLKFLRQIPCSNQPNCQPINACKFEWKSGKGTGNTIKTNENVIIDSKGDLHFLSINRTYDSHNLSCGVWNEIVKRFVKGTAYTVKIDENNDTETSKAIWKNNPKVRIGEKATLQCIFSGSPVPNIEWLLRNGSVVKPNSKFQSEKNGRHLFIRNVTFDDDGVYTCVANKSNLTMNSYLNVTTPPIFVDVGNRFMMKLIQLSHMEDTEIRCNAISAPNESEPVVILWMRNGRNINKDPLYRFSEEKKNLHIGNNVPISENGDCFTCVIENSEGIGVANFILTSKDRGESQRVNYVVITVCSIAMVILVNIGIIIVKKKGVMCKAKVKDIPEEAAEAEEEPVYSDPVIELSENLYNPYCVEEVSYDTPQMSIYDYSENDYNILREYKVEQADNNFYDCTENVSGTYNFSFRRNPQTILGLSDNLGIEEKSTDT</sequence>
<dbReference type="Gene3D" id="2.60.40.10">
    <property type="entry name" value="Immunoglobulins"/>
    <property type="match status" value="2"/>
</dbReference>
<dbReference type="InterPro" id="IPR036179">
    <property type="entry name" value="Ig-like_dom_sf"/>
</dbReference>
<evidence type="ECO:0000256" key="2">
    <source>
        <dbReference type="ARBA" id="ARBA00023157"/>
    </source>
</evidence>
<organism evidence="5 6">
    <name type="scientific">Magallana gigas</name>
    <name type="common">Pacific oyster</name>
    <name type="synonym">Crassostrea gigas</name>
    <dbReference type="NCBI Taxonomy" id="29159"/>
    <lineage>
        <taxon>Eukaryota</taxon>
        <taxon>Metazoa</taxon>
        <taxon>Spiralia</taxon>
        <taxon>Lophotrochozoa</taxon>
        <taxon>Mollusca</taxon>
        <taxon>Bivalvia</taxon>
        <taxon>Autobranchia</taxon>
        <taxon>Pteriomorphia</taxon>
        <taxon>Ostreida</taxon>
        <taxon>Ostreoidea</taxon>
        <taxon>Ostreidae</taxon>
        <taxon>Magallana</taxon>
    </lineage>
</organism>
<keyword evidence="2" id="KW-1015">Disulfide bond</keyword>
<dbReference type="InterPro" id="IPR007110">
    <property type="entry name" value="Ig-like_dom"/>
</dbReference>
<dbReference type="SMART" id="SM00408">
    <property type="entry name" value="IGc2"/>
    <property type="match status" value="1"/>
</dbReference>
<name>A0A8W8I6M8_MAGGI</name>
<dbReference type="GO" id="GO:0098609">
    <property type="term" value="P:cell-cell adhesion"/>
    <property type="evidence" value="ECO:0007669"/>
    <property type="project" value="TreeGrafter"/>
</dbReference>
<keyword evidence="3" id="KW-0472">Membrane</keyword>
<dbReference type="PROSITE" id="PS50835">
    <property type="entry name" value="IG_LIKE"/>
    <property type="match status" value="2"/>
</dbReference>
<proteinExistence type="predicted"/>
<evidence type="ECO:0000313" key="5">
    <source>
        <dbReference type="EnsemblMetazoa" id="G12847.1:cds"/>
    </source>
</evidence>
<dbReference type="AlphaFoldDB" id="A0A8W8I6M8"/>
<feature type="domain" description="Ig-like" evidence="4">
    <location>
        <begin position="190"/>
        <end position="288"/>
    </location>
</feature>
<dbReference type="SUPFAM" id="SSF48726">
    <property type="entry name" value="Immunoglobulin"/>
    <property type="match status" value="2"/>
</dbReference>
<keyword evidence="6" id="KW-1185">Reference proteome</keyword>
<keyword evidence="1" id="KW-0677">Repeat</keyword>
<dbReference type="InterPro" id="IPR013783">
    <property type="entry name" value="Ig-like_fold"/>
</dbReference>
<dbReference type="PANTHER" id="PTHR44170:SF6">
    <property type="entry name" value="CONTACTIN"/>
    <property type="match status" value="1"/>
</dbReference>
<evidence type="ECO:0000256" key="3">
    <source>
        <dbReference type="SAM" id="Phobius"/>
    </source>
</evidence>
<dbReference type="PANTHER" id="PTHR44170">
    <property type="entry name" value="PROTEIN SIDEKICK"/>
    <property type="match status" value="1"/>
</dbReference>
<reference evidence="5" key="1">
    <citation type="submission" date="2022-08" db="UniProtKB">
        <authorList>
            <consortium name="EnsemblMetazoa"/>
        </authorList>
    </citation>
    <scope>IDENTIFICATION</scope>
    <source>
        <strain evidence="5">05x7-T-G4-1.051#20</strain>
    </source>
</reference>
<dbReference type="InterPro" id="IPR013098">
    <property type="entry name" value="Ig_I-set"/>
</dbReference>
<dbReference type="SMART" id="SM00409">
    <property type="entry name" value="IG"/>
    <property type="match status" value="1"/>
</dbReference>
<dbReference type="Proteomes" id="UP000005408">
    <property type="component" value="Unassembled WGS sequence"/>
</dbReference>
<accession>A0A8W8I6M8</accession>
<dbReference type="InterPro" id="IPR003598">
    <property type="entry name" value="Ig_sub2"/>
</dbReference>
<feature type="transmembrane region" description="Helical" evidence="3">
    <location>
        <begin position="300"/>
        <end position="321"/>
    </location>
</feature>
<dbReference type="InterPro" id="IPR003599">
    <property type="entry name" value="Ig_sub"/>
</dbReference>
<evidence type="ECO:0000259" key="4">
    <source>
        <dbReference type="PROSITE" id="PS50835"/>
    </source>
</evidence>
<protein>
    <recommendedName>
        <fullName evidence="4">Ig-like domain-containing protein</fullName>
    </recommendedName>
</protein>
<evidence type="ECO:0000313" key="6">
    <source>
        <dbReference type="Proteomes" id="UP000005408"/>
    </source>
</evidence>
<keyword evidence="3" id="KW-1133">Transmembrane helix</keyword>
<keyword evidence="3" id="KW-0812">Transmembrane</keyword>
<dbReference type="EnsemblMetazoa" id="G12847.1">
    <property type="protein sequence ID" value="G12847.1:cds"/>
    <property type="gene ID" value="G12847"/>
</dbReference>